<dbReference type="PANTHER" id="PTHR47331">
    <property type="entry name" value="PHD-TYPE DOMAIN-CONTAINING PROTEIN"/>
    <property type="match status" value="1"/>
</dbReference>
<sequence length="218" mass="24532">MVKTIKSVKLHNSKVLNGLVVTDLNGDHPVQHSLKRTFLCPKTSLHLNLPIIGKHLRSILEDLPPQSPNARISLLIGLNCPKALEPAGILASDKGGPFAINTFARRVIMGSLYMCSTKHPVVSCCRVAAKEVGSGKHHGHHFMVETKVREMVTPQTLNKMFELDFTEQMDDKEQEYSQKDKRFLKIVCQGTQHLEDLLYEIPLPLHSDDPWSPDNREQ</sequence>
<gene>
    <name evidence="1" type="ORF">pdam_00024935</name>
</gene>
<dbReference type="AlphaFoldDB" id="A0A3M6UFV6"/>
<reference evidence="1 2" key="1">
    <citation type="journal article" date="2018" name="Sci. Rep.">
        <title>Comparative analysis of the Pocillopora damicornis genome highlights role of immune system in coral evolution.</title>
        <authorList>
            <person name="Cunning R."/>
            <person name="Bay R.A."/>
            <person name="Gillette P."/>
            <person name="Baker A.C."/>
            <person name="Traylor-Knowles N."/>
        </authorList>
    </citation>
    <scope>NUCLEOTIDE SEQUENCE [LARGE SCALE GENOMIC DNA]</scope>
    <source>
        <strain evidence="1">RSMAS</strain>
        <tissue evidence="1">Whole animal</tissue>
    </source>
</reference>
<proteinExistence type="predicted"/>
<dbReference type="Proteomes" id="UP000275408">
    <property type="component" value="Unassembled WGS sequence"/>
</dbReference>
<evidence type="ECO:0000313" key="1">
    <source>
        <dbReference type="EMBL" id="RMX52567.1"/>
    </source>
</evidence>
<comment type="caution">
    <text evidence="1">The sequence shown here is derived from an EMBL/GenBank/DDBJ whole genome shotgun (WGS) entry which is preliminary data.</text>
</comment>
<name>A0A3M6UFV6_POCDA</name>
<feature type="non-terminal residue" evidence="1">
    <location>
        <position position="218"/>
    </location>
</feature>
<dbReference type="OrthoDB" id="5969974at2759"/>
<protein>
    <submittedName>
        <fullName evidence="1">Uncharacterized protein</fullName>
    </submittedName>
</protein>
<dbReference type="EMBL" id="RCHS01001609">
    <property type="protein sequence ID" value="RMX52567.1"/>
    <property type="molecule type" value="Genomic_DNA"/>
</dbReference>
<keyword evidence="2" id="KW-1185">Reference proteome</keyword>
<dbReference type="PANTHER" id="PTHR47331:SF5">
    <property type="entry name" value="RIBONUCLEASE H"/>
    <property type="match status" value="1"/>
</dbReference>
<evidence type="ECO:0000313" key="2">
    <source>
        <dbReference type="Proteomes" id="UP000275408"/>
    </source>
</evidence>
<accession>A0A3M6UFV6</accession>
<organism evidence="1 2">
    <name type="scientific">Pocillopora damicornis</name>
    <name type="common">Cauliflower coral</name>
    <name type="synonym">Millepora damicornis</name>
    <dbReference type="NCBI Taxonomy" id="46731"/>
    <lineage>
        <taxon>Eukaryota</taxon>
        <taxon>Metazoa</taxon>
        <taxon>Cnidaria</taxon>
        <taxon>Anthozoa</taxon>
        <taxon>Hexacorallia</taxon>
        <taxon>Scleractinia</taxon>
        <taxon>Astrocoeniina</taxon>
        <taxon>Pocilloporidae</taxon>
        <taxon>Pocillopora</taxon>
    </lineage>
</organism>